<feature type="transmembrane region" description="Helical" evidence="7">
    <location>
        <begin position="277"/>
        <end position="303"/>
    </location>
</feature>
<dbReference type="PROSITE" id="PS00211">
    <property type="entry name" value="ABC_TRANSPORTER_1"/>
    <property type="match status" value="1"/>
</dbReference>
<reference evidence="10 11" key="1">
    <citation type="submission" date="2020-09" db="EMBL/GenBank/DDBJ databases">
        <title>Roseomonas.</title>
        <authorList>
            <person name="Zhu W."/>
        </authorList>
    </citation>
    <scope>NUCLEOTIDE SEQUENCE [LARGE SCALE GENOMIC DNA]</scope>
    <source>
        <strain evidence="10 11">1311</strain>
    </source>
</reference>
<feature type="transmembrane region" description="Helical" evidence="7">
    <location>
        <begin position="238"/>
        <end position="265"/>
    </location>
</feature>
<dbReference type="Pfam" id="PF00664">
    <property type="entry name" value="ABC_membrane"/>
    <property type="match status" value="1"/>
</dbReference>
<dbReference type="Proteomes" id="UP001518990">
    <property type="component" value="Unassembled WGS sequence"/>
</dbReference>
<dbReference type="PROSITE" id="PS50893">
    <property type="entry name" value="ABC_TRANSPORTER_2"/>
    <property type="match status" value="1"/>
</dbReference>
<dbReference type="PANTHER" id="PTHR43394">
    <property type="entry name" value="ATP-DEPENDENT PERMEASE MDL1, MITOCHONDRIAL"/>
    <property type="match status" value="1"/>
</dbReference>
<evidence type="ECO:0000256" key="5">
    <source>
        <dbReference type="ARBA" id="ARBA00022989"/>
    </source>
</evidence>
<dbReference type="InterPro" id="IPR027417">
    <property type="entry name" value="P-loop_NTPase"/>
</dbReference>
<accession>A0ABS3K7H6</accession>
<gene>
    <name evidence="10" type="ORF">IAI60_02190</name>
</gene>
<dbReference type="InterPro" id="IPR036640">
    <property type="entry name" value="ABC1_TM_sf"/>
</dbReference>
<feature type="transmembrane region" description="Helical" evidence="7">
    <location>
        <begin position="20"/>
        <end position="41"/>
    </location>
</feature>
<dbReference type="InterPro" id="IPR003593">
    <property type="entry name" value="AAA+_ATPase"/>
</dbReference>
<dbReference type="SMART" id="SM00382">
    <property type="entry name" value="AAA"/>
    <property type="match status" value="1"/>
</dbReference>
<evidence type="ECO:0000256" key="1">
    <source>
        <dbReference type="ARBA" id="ARBA00004651"/>
    </source>
</evidence>
<evidence type="ECO:0000256" key="3">
    <source>
        <dbReference type="ARBA" id="ARBA00022741"/>
    </source>
</evidence>
<evidence type="ECO:0000256" key="7">
    <source>
        <dbReference type="SAM" id="Phobius"/>
    </source>
</evidence>
<evidence type="ECO:0000313" key="10">
    <source>
        <dbReference type="EMBL" id="MBO1073414.1"/>
    </source>
</evidence>
<keyword evidence="3" id="KW-0547">Nucleotide-binding</keyword>
<dbReference type="PANTHER" id="PTHR43394:SF1">
    <property type="entry name" value="ATP-BINDING CASSETTE SUB-FAMILY B MEMBER 10, MITOCHONDRIAL"/>
    <property type="match status" value="1"/>
</dbReference>
<dbReference type="Gene3D" id="1.20.1560.10">
    <property type="entry name" value="ABC transporter type 1, transmembrane domain"/>
    <property type="match status" value="1"/>
</dbReference>
<evidence type="ECO:0000256" key="6">
    <source>
        <dbReference type="ARBA" id="ARBA00023136"/>
    </source>
</evidence>
<keyword evidence="6 7" id="KW-0472">Membrane</keyword>
<comment type="subcellular location">
    <subcellularLocation>
        <location evidence="1">Cell membrane</location>
        <topology evidence="1">Multi-pass membrane protein</topology>
    </subcellularLocation>
</comment>
<proteinExistence type="predicted"/>
<keyword evidence="2 7" id="KW-0812">Transmembrane</keyword>
<evidence type="ECO:0000256" key="2">
    <source>
        <dbReference type="ARBA" id="ARBA00022692"/>
    </source>
</evidence>
<feature type="transmembrane region" description="Helical" evidence="7">
    <location>
        <begin position="61"/>
        <end position="81"/>
    </location>
</feature>
<dbReference type="GO" id="GO:0005524">
    <property type="term" value="F:ATP binding"/>
    <property type="evidence" value="ECO:0007669"/>
    <property type="project" value="UniProtKB-KW"/>
</dbReference>
<name>A0ABS3K7H6_9PROT</name>
<evidence type="ECO:0000259" key="8">
    <source>
        <dbReference type="PROSITE" id="PS50893"/>
    </source>
</evidence>
<protein>
    <submittedName>
        <fullName evidence="10">Glucan ABC transporter ATP-binding protein/ permease</fullName>
    </submittedName>
</protein>
<dbReference type="CDD" id="cd18562">
    <property type="entry name" value="ABC_6TM_NdvA_beta-glucan_exporter_like"/>
    <property type="match status" value="1"/>
</dbReference>
<evidence type="ECO:0000259" key="9">
    <source>
        <dbReference type="PROSITE" id="PS50929"/>
    </source>
</evidence>
<dbReference type="InterPro" id="IPR011527">
    <property type="entry name" value="ABC1_TM_dom"/>
</dbReference>
<dbReference type="InterPro" id="IPR017871">
    <property type="entry name" value="ABC_transporter-like_CS"/>
</dbReference>
<dbReference type="SUPFAM" id="SSF52540">
    <property type="entry name" value="P-loop containing nucleoside triphosphate hydrolases"/>
    <property type="match status" value="1"/>
</dbReference>
<dbReference type="Gene3D" id="3.40.50.300">
    <property type="entry name" value="P-loop containing nucleotide triphosphate hydrolases"/>
    <property type="match status" value="1"/>
</dbReference>
<dbReference type="RefSeq" id="WP_207445040.1">
    <property type="nucleotide sequence ID" value="NZ_CP061091.1"/>
</dbReference>
<dbReference type="PROSITE" id="PS50929">
    <property type="entry name" value="ABC_TM1F"/>
    <property type="match status" value="1"/>
</dbReference>
<organism evidence="10 11">
    <name type="scientific">Roseomonas marmotae</name>
    <dbReference type="NCBI Taxonomy" id="2768161"/>
    <lineage>
        <taxon>Bacteria</taxon>
        <taxon>Pseudomonadati</taxon>
        <taxon>Pseudomonadota</taxon>
        <taxon>Alphaproteobacteria</taxon>
        <taxon>Acetobacterales</taxon>
        <taxon>Roseomonadaceae</taxon>
        <taxon>Roseomonas</taxon>
    </lineage>
</organism>
<sequence length="581" mass="63433">MNFVKVYARVLGLLKPDRGVAIGLALTAAVVAGLQFLEPVLFGRVVDLLSGNKGQSTLELLLIWGAVGLVGIGCNAAIALFSDRMAHRNRLAVMHSYYQHVLAMPPAFHGDTQSGRLMKVMLVGTDNLFNLWLSFFRDHLITVLAACVLLPLSLVLNWRLGLLLVGLVVLFCIVATFVVTRTHHRQAEVEQLHTQLAGNAQDTLSNILVVQSFTRLQAETKLFDSIIRQVLERQFPVLNWWAMLSVLTRSASTLCIMAIFGVGAWLNGRGQASVGEIVSFMGFALLLIGRLEGLVGFVARLVFQMPALQELFKVIDTKSTVPDHPDAVGLGRARGDVAFEDVSFAYPGARSTLSHVSFKAEAGRCVALVGQTGAGKTTAMALLQRLWDPAAGRITIDGVDLRDMTLESLRRNVGVVFQDSLLFNRTIRENLLVGRPDATQEEVEEACRMAEAHDFIMRQPRGYDTLVGERGCALSGGQKQRLAIARALLKNPPILILDEATSALDAATEARVQKALKALMAGRTTFIIAHRLSTIRDADEILVFEAGQVIERGDFQTLVRRGGSFAELVRNQMPPPLALVA</sequence>
<keyword evidence="5 7" id="KW-1133">Transmembrane helix</keyword>
<keyword evidence="4 10" id="KW-0067">ATP-binding</keyword>
<evidence type="ECO:0000256" key="4">
    <source>
        <dbReference type="ARBA" id="ARBA00022840"/>
    </source>
</evidence>
<feature type="transmembrane region" description="Helical" evidence="7">
    <location>
        <begin position="158"/>
        <end position="179"/>
    </location>
</feature>
<dbReference type="SUPFAM" id="SSF90123">
    <property type="entry name" value="ABC transporter transmembrane region"/>
    <property type="match status" value="1"/>
</dbReference>
<feature type="transmembrane region" description="Helical" evidence="7">
    <location>
        <begin position="128"/>
        <end position="152"/>
    </location>
</feature>
<evidence type="ECO:0000313" key="11">
    <source>
        <dbReference type="Proteomes" id="UP001518990"/>
    </source>
</evidence>
<dbReference type="NCBIfam" id="NF010178">
    <property type="entry name" value="PRK13657.1"/>
    <property type="match status" value="1"/>
</dbReference>
<dbReference type="EMBL" id="JACTNF010000002">
    <property type="protein sequence ID" value="MBO1073414.1"/>
    <property type="molecule type" value="Genomic_DNA"/>
</dbReference>
<dbReference type="InterPro" id="IPR003439">
    <property type="entry name" value="ABC_transporter-like_ATP-bd"/>
</dbReference>
<dbReference type="InterPro" id="IPR039421">
    <property type="entry name" value="Type_1_exporter"/>
</dbReference>
<feature type="domain" description="ABC transporter" evidence="8">
    <location>
        <begin position="337"/>
        <end position="571"/>
    </location>
</feature>
<dbReference type="Pfam" id="PF00005">
    <property type="entry name" value="ABC_tran"/>
    <property type="match status" value="1"/>
</dbReference>
<feature type="domain" description="ABC transmembrane type-1" evidence="9">
    <location>
        <begin position="22"/>
        <end position="301"/>
    </location>
</feature>
<keyword evidence="11" id="KW-1185">Reference proteome</keyword>
<comment type="caution">
    <text evidence="10">The sequence shown here is derived from an EMBL/GenBank/DDBJ whole genome shotgun (WGS) entry which is preliminary data.</text>
</comment>